<evidence type="ECO:0000313" key="2">
    <source>
        <dbReference type="Proteomes" id="UP000247465"/>
    </source>
</evidence>
<dbReference type="KEGG" id="mtar:DF168_00743"/>
<dbReference type="InterPro" id="IPR017853">
    <property type="entry name" value="GH"/>
</dbReference>
<protein>
    <recommendedName>
        <fullName evidence="3">Glycosyl hydrolase-like 10 domain-containing protein</fullName>
    </recommendedName>
</protein>
<name>A0A2Z4ABX2_9BACT</name>
<dbReference type="AlphaFoldDB" id="A0A2Z4ABX2"/>
<evidence type="ECO:0008006" key="3">
    <source>
        <dbReference type="Google" id="ProtNLM"/>
    </source>
</evidence>
<accession>A0A2Z4ABX2</accession>
<gene>
    <name evidence="1" type="ORF">DF168_00743</name>
</gene>
<reference evidence="1 2" key="1">
    <citation type="submission" date="2018-06" db="EMBL/GenBank/DDBJ databases">
        <title>Draft Genome Sequence of a Novel Marine Bacterium Related to the Verrucomicrobia.</title>
        <authorList>
            <person name="Vosseberg J."/>
            <person name="Martijn J."/>
            <person name="Ettema T.J.G."/>
        </authorList>
    </citation>
    <scope>NUCLEOTIDE SEQUENCE [LARGE SCALE GENOMIC DNA]</scope>
    <source>
        <strain evidence="1">TARA_B100001123</strain>
    </source>
</reference>
<sequence length="509" mass="58456">MPHPPSYNIIYNWDGATHGYSEVPQSLEDFLEKTYAPLIDTQVGALFWCVGEHATRWPTDSLELVGEIHGRRYENARSYTNTENIRRMLERGENPQQELINQGRKLGIAVYASVRMNDNHFNGAQISDLKELHHSELTQLRINHPDWLLGDNTSEWFSLSWDMSIPEVREHRLAYIREVCTRFDWDGIELDWQRHAFHLPEDQAWRFRHLLTDLQRAVRQMTYEIARERGRPLYLAARISGSLERCRQIGYDIPLWIDEGLVDILIPSANASTDPSIDVPYYSNLCKGKNIVVYPGLDNALPGTSVGPEEDAKKDRMRVRAITSHYHRAGADGIYVFNWHADANTRRDLLTSIGSLQTLYGKDKIYAATHRFILKKGDWRGAYRGDRLLGDVPVPLKPTLTGEGPTVILNVANENTATYTLRIRLEEWVRGDNVAVWWDGKQLENPEVSYCYCNEPQKISDISDAVWLKFVLSECSEGSHEVKVVLIERHPQVTCDLVLTDIELVVLFS</sequence>
<dbReference type="Proteomes" id="UP000247465">
    <property type="component" value="Chromosome"/>
</dbReference>
<dbReference type="SUPFAM" id="SSF51445">
    <property type="entry name" value="(Trans)glycosidases"/>
    <property type="match status" value="1"/>
</dbReference>
<evidence type="ECO:0000313" key="1">
    <source>
        <dbReference type="EMBL" id="AWT59553.1"/>
    </source>
</evidence>
<dbReference type="EMBL" id="CP029803">
    <property type="protein sequence ID" value="AWT59553.1"/>
    <property type="molecule type" value="Genomic_DNA"/>
</dbReference>
<proteinExistence type="predicted"/>
<organism evidence="1 2">
    <name type="scientific">Candidatus Moanibacter tarae</name>
    <dbReference type="NCBI Taxonomy" id="2200854"/>
    <lineage>
        <taxon>Bacteria</taxon>
        <taxon>Pseudomonadati</taxon>
        <taxon>Verrucomicrobiota</taxon>
        <taxon>Opitutia</taxon>
        <taxon>Puniceicoccales</taxon>
        <taxon>Puniceicoccales incertae sedis</taxon>
        <taxon>Candidatus Moanibacter</taxon>
    </lineage>
</organism>